<dbReference type="UniPathway" id="UPA00358">
    <property type="reaction ID" value="UER00476"/>
</dbReference>
<evidence type="ECO:0000313" key="7">
    <source>
        <dbReference type="Proteomes" id="UP000199226"/>
    </source>
</evidence>
<gene>
    <name evidence="5" type="primary">kdsB</name>
    <name evidence="6" type="ORF">SAMN05421813_101207</name>
</gene>
<dbReference type="PANTHER" id="PTHR42866:SF2">
    <property type="entry name" value="3-DEOXY-MANNO-OCTULOSONATE CYTIDYLYLTRANSFERASE, MITOCHONDRIAL"/>
    <property type="match status" value="1"/>
</dbReference>
<comment type="catalytic activity">
    <reaction evidence="5">
        <text>3-deoxy-alpha-D-manno-oct-2-ulosonate + CTP = CMP-3-deoxy-beta-D-manno-octulosonate + diphosphate</text>
        <dbReference type="Rhea" id="RHEA:23448"/>
        <dbReference type="ChEBI" id="CHEBI:33019"/>
        <dbReference type="ChEBI" id="CHEBI:37563"/>
        <dbReference type="ChEBI" id="CHEBI:85986"/>
        <dbReference type="ChEBI" id="CHEBI:85987"/>
        <dbReference type="EC" id="2.7.7.38"/>
    </reaction>
</comment>
<comment type="pathway">
    <text evidence="5">Nucleotide-sugar biosynthesis; CMP-3-deoxy-D-manno-octulosonate biosynthesis; CMP-3-deoxy-D-manno-octulosonate from 3-deoxy-D-manno-octulosonate and CTP: step 1/1.</text>
</comment>
<comment type="function">
    <text evidence="5">Activates KDO (a required 8-carbon sugar) for incorporation into bacterial lipopolysaccharide in Gram-negative bacteria.</text>
</comment>
<dbReference type="InterPro" id="IPR004528">
    <property type="entry name" value="KdsB"/>
</dbReference>
<dbReference type="GO" id="GO:0016020">
    <property type="term" value="C:membrane"/>
    <property type="evidence" value="ECO:0007669"/>
    <property type="project" value="UniProtKB-SubCell"/>
</dbReference>
<dbReference type="AlphaFoldDB" id="A0A1G9M3V3"/>
<dbReference type="OrthoDB" id="9815559at2"/>
<keyword evidence="3 5" id="KW-0548">Nucleotidyltransferase</keyword>
<evidence type="ECO:0000256" key="4">
    <source>
        <dbReference type="ARBA" id="ARBA00022985"/>
    </source>
</evidence>
<dbReference type="NCBIfam" id="NF003952">
    <property type="entry name" value="PRK05450.1-5"/>
    <property type="match status" value="1"/>
</dbReference>
<sequence>MKILGIIPARYESSRFPGKPLIDIAGKSMIQRVYDQCQKSTRLDKVIVATDDQRILDHLKTFGAEGVMTSAKHASGTDRCGEVAEKYSEFDILINIQGDEPMIDPLQIDLLCSCFDNINTHIATLVKRIQTKEELFNENTPKVILNKKQEAIYFSRSTIPFLRGKKSDIWLNEHTFYKHIGIYAFRSQTLAKINKLPVSSLEIAEGLEQLRWIENGYSIQTKITDKESQAIDTPEDLIKLLALLKF</sequence>
<dbReference type="GO" id="GO:0033468">
    <property type="term" value="P:CMP-keto-3-deoxy-D-manno-octulosonic acid biosynthetic process"/>
    <property type="evidence" value="ECO:0007669"/>
    <property type="project" value="UniProtKB-UniRule"/>
</dbReference>
<dbReference type="Pfam" id="PF02348">
    <property type="entry name" value="CTP_transf_3"/>
    <property type="match status" value="1"/>
</dbReference>
<dbReference type="GO" id="GO:0005829">
    <property type="term" value="C:cytosol"/>
    <property type="evidence" value="ECO:0007669"/>
    <property type="project" value="TreeGrafter"/>
</dbReference>
<organism evidence="6 7">
    <name type="scientific">Daejeonella rubra</name>
    <dbReference type="NCBI Taxonomy" id="990371"/>
    <lineage>
        <taxon>Bacteria</taxon>
        <taxon>Pseudomonadati</taxon>
        <taxon>Bacteroidota</taxon>
        <taxon>Sphingobacteriia</taxon>
        <taxon>Sphingobacteriales</taxon>
        <taxon>Sphingobacteriaceae</taxon>
        <taxon>Daejeonella</taxon>
    </lineage>
</organism>
<dbReference type="GO" id="GO:0008690">
    <property type="term" value="F:3-deoxy-manno-octulosonate cytidylyltransferase activity"/>
    <property type="evidence" value="ECO:0007669"/>
    <property type="project" value="UniProtKB-UniRule"/>
</dbReference>
<dbReference type="PANTHER" id="PTHR42866">
    <property type="entry name" value="3-DEOXY-MANNO-OCTULOSONATE CYTIDYLYLTRANSFERASE"/>
    <property type="match status" value="1"/>
</dbReference>
<evidence type="ECO:0000256" key="3">
    <source>
        <dbReference type="ARBA" id="ARBA00022695"/>
    </source>
</evidence>
<accession>A0A1G9M3V3</accession>
<dbReference type="GO" id="GO:0009103">
    <property type="term" value="P:lipopolysaccharide biosynthetic process"/>
    <property type="evidence" value="ECO:0007669"/>
    <property type="project" value="UniProtKB-UniRule"/>
</dbReference>
<comment type="subcellular location">
    <subcellularLocation>
        <location evidence="5">Cytoplasm</location>
    </subcellularLocation>
    <subcellularLocation>
        <location evidence="1">Membrane</location>
    </subcellularLocation>
</comment>
<name>A0A1G9M3V3_9SPHI</name>
<keyword evidence="7" id="KW-1185">Reference proteome</keyword>
<evidence type="ECO:0000313" key="6">
    <source>
        <dbReference type="EMBL" id="SDL68631.1"/>
    </source>
</evidence>
<comment type="similarity">
    <text evidence="5">Belongs to the KdsB family.</text>
</comment>
<dbReference type="STRING" id="990371.SAMN05421813_101207"/>
<proteinExistence type="inferred from homology"/>
<dbReference type="InterPro" id="IPR029044">
    <property type="entry name" value="Nucleotide-diphossugar_trans"/>
</dbReference>
<evidence type="ECO:0000256" key="2">
    <source>
        <dbReference type="ARBA" id="ARBA00022679"/>
    </source>
</evidence>
<dbReference type="FunFam" id="3.90.550.10:FF:000011">
    <property type="entry name" value="3-deoxy-manno-octulosonate cytidylyltransferase"/>
    <property type="match status" value="1"/>
</dbReference>
<dbReference type="NCBIfam" id="NF003950">
    <property type="entry name" value="PRK05450.1-3"/>
    <property type="match status" value="1"/>
</dbReference>
<keyword evidence="2 5" id="KW-0808">Transferase</keyword>
<dbReference type="EMBL" id="FNHH01000001">
    <property type="protein sequence ID" value="SDL68631.1"/>
    <property type="molecule type" value="Genomic_DNA"/>
</dbReference>
<dbReference type="CDD" id="cd02517">
    <property type="entry name" value="CMP-KDO-Synthetase"/>
    <property type="match status" value="1"/>
</dbReference>
<evidence type="ECO:0000256" key="1">
    <source>
        <dbReference type="ARBA" id="ARBA00004370"/>
    </source>
</evidence>
<dbReference type="Gene3D" id="3.90.550.10">
    <property type="entry name" value="Spore Coat Polysaccharide Biosynthesis Protein SpsA, Chain A"/>
    <property type="match status" value="1"/>
</dbReference>
<dbReference type="Proteomes" id="UP000199226">
    <property type="component" value="Unassembled WGS sequence"/>
</dbReference>
<keyword evidence="4 5" id="KW-0448">Lipopolysaccharide biosynthesis</keyword>
<evidence type="ECO:0000256" key="5">
    <source>
        <dbReference type="HAMAP-Rule" id="MF_00057"/>
    </source>
</evidence>
<reference evidence="7" key="1">
    <citation type="submission" date="2016-10" db="EMBL/GenBank/DDBJ databases">
        <authorList>
            <person name="Varghese N."/>
            <person name="Submissions S."/>
        </authorList>
    </citation>
    <scope>NUCLEOTIDE SEQUENCE [LARGE SCALE GENOMIC DNA]</scope>
    <source>
        <strain evidence="7">DSM 24536</strain>
    </source>
</reference>
<dbReference type="EC" id="2.7.7.38" evidence="5"/>
<dbReference type="NCBIfam" id="NF009905">
    <property type="entry name" value="PRK13368.1"/>
    <property type="match status" value="1"/>
</dbReference>
<dbReference type="NCBIfam" id="TIGR00466">
    <property type="entry name" value="kdsB"/>
    <property type="match status" value="1"/>
</dbReference>
<dbReference type="SUPFAM" id="SSF53448">
    <property type="entry name" value="Nucleotide-diphospho-sugar transferases"/>
    <property type="match status" value="1"/>
</dbReference>
<protein>
    <recommendedName>
        <fullName evidence="5">3-deoxy-manno-octulosonate cytidylyltransferase</fullName>
        <ecNumber evidence="5">2.7.7.38</ecNumber>
    </recommendedName>
    <alternativeName>
        <fullName evidence="5">CMP-2-keto-3-deoxyoctulosonic acid synthase</fullName>
        <shortName evidence="5">CKS</shortName>
        <shortName evidence="5">CMP-KDO synthase</shortName>
    </alternativeName>
</protein>
<keyword evidence="5" id="KW-0963">Cytoplasm</keyword>
<dbReference type="InterPro" id="IPR003329">
    <property type="entry name" value="Cytidylyl_trans"/>
</dbReference>
<dbReference type="HAMAP" id="MF_00057">
    <property type="entry name" value="KdsB"/>
    <property type="match status" value="1"/>
</dbReference>
<dbReference type="RefSeq" id="WP_090697964.1">
    <property type="nucleotide sequence ID" value="NZ_FNHH01000001.1"/>
</dbReference>